<reference evidence="2 3" key="1">
    <citation type="submission" date="2010-04" db="EMBL/GenBank/DDBJ databases">
        <authorList>
            <person name="Muzny D."/>
            <person name="Qin X."/>
            <person name="Deng J."/>
            <person name="Jiang H."/>
            <person name="Liu Y."/>
            <person name="Qu J."/>
            <person name="Song X.-Z."/>
            <person name="Zhang L."/>
            <person name="Thornton R."/>
            <person name="Coyle M."/>
            <person name="Francisco L."/>
            <person name="Jackson L."/>
            <person name="Javaid M."/>
            <person name="Korchina V."/>
            <person name="Kovar C."/>
            <person name="Mata R."/>
            <person name="Mathew T."/>
            <person name="Ngo R."/>
            <person name="Nguyen L."/>
            <person name="Nguyen N."/>
            <person name="Okwuonu G."/>
            <person name="Ongeri F."/>
            <person name="Pham C."/>
            <person name="Simmons D."/>
            <person name="Wilczek-Boney K."/>
            <person name="Hale W."/>
            <person name="Jakkamsetti A."/>
            <person name="Pham P."/>
            <person name="Ruth R."/>
            <person name="San Lucas F."/>
            <person name="Warren J."/>
            <person name="Zhang J."/>
            <person name="Zhao Z."/>
            <person name="Zhou C."/>
            <person name="Zhu D."/>
            <person name="Lee S."/>
            <person name="Bess C."/>
            <person name="Blankenburg K."/>
            <person name="Forbes L."/>
            <person name="Fu Q."/>
            <person name="Gubbala S."/>
            <person name="Hirani K."/>
            <person name="Jayaseelan J.C."/>
            <person name="Lara F."/>
            <person name="Munidasa M."/>
            <person name="Palculict T."/>
            <person name="Patil S."/>
            <person name="Pu L.-L."/>
            <person name="Saada N."/>
            <person name="Tang L."/>
            <person name="Weissenberger G."/>
            <person name="Zhu Y."/>
            <person name="Hemphill L."/>
            <person name="Shang Y."/>
            <person name="Youmans B."/>
            <person name="Ayvaz T."/>
            <person name="Ross M."/>
            <person name="Santibanez J."/>
            <person name="Aqrawi P."/>
            <person name="Gross S."/>
            <person name="Joshi V."/>
            <person name="Fowler G."/>
            <person name="Nazareth L."/>
            <person name="Reid J."/>
            <person name="Worley K."/>
            <person name="Petrosino J."/>
            <person name="Highlander S."/>
            <person name="Gibbs R."/>
        </authorList>
    </citation>
    <scope>NUCLEOTIDE SEQUENCE [LARGE SCALE GENOMIC DNA]</scope>
    <source>
        <strain evidence="2 3">ATCC BAA-614</strain>
    </source>
</reference>
<dbReference type="Proteomes" id="UP000003653">
    <property type="component" value="Unassembled WGS sequence"/>
</dbReference>
<feature type="signal peptide" evidence="1">
    <location>
        <begin position="1"/>
        <end position="27"/>
    </location>
</feature>
<gene>
    <name evidence="2" type="ORF">HMPREF0591_5941</name>
</gene>
<dbReference type="eggNOG" id="ENOG50327VQ">
    <property type="taxonomic scope" value="Bacteria"/>
</dbReference>
<dbReference type="RefSeq" id="WP_007172109.1">
    <property type="nucleotide sequence ID" value="NZ_GG770560.1"/>
</dbReference>
<comment type="caution">
    <text evidence="2">The sequence shown here is derived from an EMBL/GenBank/DDBJ whole genome shotgun (WGS) entry which is preliminary data.</text>
</comment>
<organism evidence="2 3">
    <name type="scientific">Mycobacterium parascrofulaceum ATCC BAA-614</name>
    <dbReference type="NCBI Taxonomy" id="525368"/>
    <lineage>
        <taxon>Bacteria</taxon>
        <taxon>Bacillati</taxon>
        <taxon>Actinomycetota</taxon>
        <taxon>Actinomycetes</taxon>
        <taxon>Mycobacteriales</taxon>
        <taxon>Mycobacteriaceae</taxon>
        <taxon>Mycobacterium</taxon>
        <taxon>Mycobacterium simiae complex</taxon>
    </lineage>
</organism>
<dbReference type="HOGENOM" id="CLU_168936_0_0_11"/>
<dbReference type="AlphaFoldDB" id="D5PIE7"/>
<evidence type="ECO:0000313" key="3">
    <source>
        <dbReference type="Proteomes" id="UP000003653"/>
    </source>
</evidence>
<evidence type="ECO:0000256" key="1">
    <source>
        <dbReference type="SAM" id="SignalP"/>
    </source>
</evidence>
<evidence type="ECO:0000313" key="2">
    <source>
        <dbReference type="EMBL" id="EFG74160.1"/>
    </source>
</evidence>
<proteinExistence type="predicted"/>
<dbReference type="EMBL" id="ADNV01000380">
    <property type="protein sequence ID" value="EFG74160.1"/>
    <property type="molecule type" value="Genomic_DNA"/>
</dbReference>
<name>D5PIE7_9MYCO</name>
<accession>D5PIE7</accession>
<protein>
    <submittedName>
        <fullName evidence="2">Uncharacterized protein</fullName>
    </submittedName>
</protein>
<keyword evidence="1" id="KW-0732">Signal</keyword>
<feature type="chain" id="PRO_5003074968" evidence="1">
    <location>
        <begin position="28"/>
        <end position="85"/>
    </location>
</feature>
<sequence>MRPLIGALLIVGGMCAGVLAAAGSAHAAPPCAEYNVCQYMPNPYNNGPLMPTWELPGGYGLPGGDPTMCDPRAYRCYPASPGSGY</sequence>
<keyword evidence="3" id="KW-1185">Reference proteome</keyword>